<dbReference type="EMBL" id="OA885520">
    <property type="protein sequence ID" value="CAD7282108.1"/>
    <property type="molecule type" value="Genomic_DNA"/>
</dbReference>
<name>A0A7R9BXK6_9CRUS</name>
<dbReference type="SUPFAM" id="SSF82199">
    <property type="entry name" value="SET domain"/>
    <property type="match status" value="1"/>
</dbReference>
<evidence type="ECO:0000313" key="2">
    <source>
        <dbReference type="Proteomes" id="UP000678499"/>
    </source>
</evidence>
<dbReference type="InterPro" id="IPR053010">
    <property type="entry name" value="SET_SmydA-8"/>
</dbReference>
<dbReference type="AlphaFoldDB" id="A0A7R9BXK6"/>
<dbReference type="InterPro" id="IPR046341">
    <property type="entry name" value="SET_dom_sf"/>
</dbReference>
<dbReference type="Gene3D" id="6.10.140.2220">
    <property type="match status" value="1"/>
</dbReference>
<dbReference type="CDD" id="cd20071">
    <property type="entry name" value="SET_SMYD"/>
    <property type="match status" value="1"/>
</dbReference>
<sequence length="559" mass="63444">MYIFRLENWRFFWEEFDLASKPRKLFCHPRLSMFHAKALFIFMIQISQKINSMRLINCICCAWKLINPFGNFLAAWKKVQRSETLGRHLIANKKKLHADELIFQESPIVFGPQSKGGPVCIGCTRELKRDPKTCEKCGWPVCGTSCSMLQVHQAECDICTPAAEKIKAYANSRVSDWMYDAILPMRMLLLKNSAPEKWKMIEEMTDHIDTVESRGDDLARHVEKLTNFLKNTIFKDSDVTEADAKHVIGAVDVNGLEVRKEDLDYLAIYPYAILMEHSCIPNTKHTFENHTLAISVRAAVPIEPGDHLTTMYTHALWGTAVRRRHLWTTKNFWCSCPRCADSTEFGTCMSALNCRGCGSPVLPSNPLEETSLWMCSTPGCKTPALSASRVEEITCQFGQVVNEALKADVSVTSLEACKAKYSSQFHENHFHMLTLNHTLLQAYGRDRNVADICTTMEHAEKKLALCNKLIPLLNVIDPGASRLAMYTAVVYFELHAALVDKYRYWQDVNKKQTLGEILEALTRCQTILRDELDDPSGARLMDVVSAAFANLEQRLKGQM</sequence>
<gene>
    <name evidence="1" type="ORF">NMOB1V02_LOCUS9740</name>
</gene>
<dbReference type="Gene3D" id="2.170.270.10">
    <property type="entry name" value="SET domain"/>
    <property type="match status" value="1"/>
</dbReference>
<dbReference type="Gene3D" id="1.10.220.160">
    <property type="match status" value="1"/>
</dbReference>
<proteinExistence type="predicted"/>
<evidence type="ECO:0000313" key="1">
    <source>
        <dbReference type="EMBL" id="CAD7282108.1"/>
    </source>
</evidence>
<dbReference type="PANTHER" id="PTHR46455">
    <property type="entry name" value="SET AND MYND DOMAIN CONTAINING, ARTHROPOD-SPECIFIC, MEMBER 4, ISOFORM A"/>
    <property type="match status" value="1"/>
</dbReference>
<accession>A0A7R9BXK6</accession>
<dbReference type="OrthoDB" id="3174329at2759"/>
<organism evidence="1">
    <name type="scientific">Notodromas monacha</name>
    <dbReference type="NCBI Taxonomy" id="399045"/>
    <lineage>
        <taxon>Eukaryota</taxon>
        <taxon>Metazoa</taxon>
        <taxon>Ecdysozoa</taxon>
        <taxon>Arthropoda</taxon>
        <taxon>Crustacea</taxon>
        <taxon>Oligostraca</taxon>
        <taxon>Ostracoda</taxon>
        <taxon>Podocopa</taxon>
        <taxon>Podocopida</taxon>
        <taxon>Cypridocopina</taxon>
        <taxon>Cypridoidea</taxon>
        <taxon>Cyprididae</taxon>
        <taxon>Notodromas</taxon>
    </lineage>
</organism>
<protein>
    <recommendedName>
        <fullName evidence="3">Protein msta</fullName>
    </recommendedName>
</protein>
<keyword evidence="2" id="KW-1185">Reference proteome</keyword>
<evidence type="ECO:0008006" key="3">
    <source>
        <dbReference type="Google" id="ProtNLM"/>
    </source>
</evidence>
<dbReference type="PANTHER" id="PTHR46455:SF2">
    <property type="entry name" value="AT24727P"/>
    <property type="match status" value="1"/>
</dbReference>
<dbReference type="Proteomes" id="UP000678499">
    <property type="component" value="Unassembled WGS sequence"/>
</dbReference>
<dbReference type="EMBL" id="CAJPEX010003483">
    <property type="protein sequence ID" value="CAG0922260.1"/>
    <property type="molecule type" value="Genomic_DNA"/>
</dbReference>
<reference evidence="1" key="1">
    <citation type="submission" date="2020-11" db="EMBL/GenBank/DDBJ databases">
        <authorList>
            <person name="Tran Van P."/>
        </authorList>
    </citation>
    <scope>NUCLEOTIDE SEQUENCE</scope>
</reference>